<comment type="caution">
    <text evidence="1">The sequence shown here is derived from an EMBL/GenBank/DDBJ whole genome shotgun (WGS) entry which is preliminary data.</text>
</comment>
<dbReference type="Proteomes" id="UP001054945">
    <property type="component" value="Unassembled WGS sequence"/>
</dbReference>
<gene>
    <name evidence="1" type="ORF">CEXT_725411</name>
</gene>
<keyword evidence="2" id="KW-1185">Reference proteome</keyword>
<reference evidence="1 2" key="1">
    <citation type="submission" date="2021-06" db="EMBL/GenBank/DDBJ databases">
        <title>Caerostris extrusa draft genome.</title>
        <authorList>
            <person name="Kono N."/>
            <person name="Arakawa K."/>
        </authorList>
    </citation>
    <scope>NUCLEOTIDE SEQUENCE [LARGE SCALE GENOMIC DNA]</scope>
</reference>
<sequence>MQLNFENDCNASTGNKLHPIILSRASPHYYPWVLRHKIAMQQRFMTMHEYYEENTREARDSFPHIALVMTEIPFSPWSLISSPLHEHVRFYCSRVFHA</sequence>
<protein>
    <submittedName>
        <fullName evidence="1">Uncharacterized protein</fullName>
    </submittedName>
</protein>
<proteinExistence type="predicted"/>
<evidence type="ECO:0000313" key="1">
    <source>
        <dbReference type="EMBL" id="GIY96028.1"/>
    </source>
</evidence>
<organism evidence="1 2">
    <name type="scientific">Caerostris extrusa</name>
    <name type="common">Bark spider</name>
    <name type="synonym">Caerostris bankana</name>
    <dbReference type="NCBI Taxonomy" id="172846"/>
    <lineage>
        <taxon>Eukaryota</taxon>
        <taxon>Metazoa</taxon>
        <taxon>Ecdysozoa</taxon>
        <taxon>Arthropoda</taxon>
        <taxon>Chelicerata</taxon>
        <taxon>Arachnida</taxon>
        <taxon>Araneae</taxon>
        <taxon>Araneomorphae</taxon>
        <taxon>Entelegynae</taxon>
        <taxon>Araneoidea</taxon>
        <taxon>Araneidae</taxon>
        <taxon>Caerostris</taxon>
    </lineage>
</organism>
<accession>A0AAV4XMZ1</accession>
<evidence type="ECO:0000313" key="2">
    <source>
        <dbReference type="Proteomes" id="UP001054945"/>
    </source>
</evidence>
<dbReference type="EMBL" id="BPLR01017993">
    <property type="protein sequence ID" value="GIY96028.1"/>
    <property type="molecule type" value="Genomic_DNA"/>
</dbReference>
<dbReference type="AlphaFoldDB" id="A0AAV4XMZ1"/>
<name>A0AAV4XMZ1_CAEEX</name>